<feature type="domain" description="AMP-activated protein kinase glycogen-binding" evidence="3">
    <location>
        <begin position="6"/>
        <end position="85"/>
    </location>
</feature>
<dbReference type="CDD" id="cd02859">
    <property type="entry name" value="E_set_AMPKbeta_like_N"/>
    <property type="match status" value="1"/>
</dbReference>
<dbReference type="PANTHER" id="PTHR10343:SF84">
    <property type="entry name" value="5'-AMP-ACTIVATED PROTEIN KINASE SUBUNIT BETA-1"/>
    <property type="match status" value="1"/>
</dbReference>
<name>A0AAV9IC82_9RHOD</name>
<evidence type="ECO:0000256" key="1">
    <source>
        <dbReference type="ARBA" id="ARBA00010926"/>
    </source>
</evidence>
<dbReference type="SUPFAM" id="SSF81296">
    <property type="entry name" value="E set domains"/>
    <property type="match status" value="1"/>
</dbReference>
<feature type="region of interest" description="Disordered" evidence="2">
    <location>
        <begin position="94"/>
        <end position="180"/>
    </location>
</feature>
<dbReference type="InterPro" id="IPR050827">
    <property type="entry name" value="CRP1_MDG1_kinase"/>
</dbReference>
<gene>
    <name evidence="4" type="ORF">GAYE_SCF07G2866</name>
</gene>
<reference evidence="4 5" key="1">
    <citation type="submission" date="2022-07" db="EMBL/GenBank/DDBJ databases">
        <title>Genome-wide signatures of adaptation to extreme environments.</title>
        <authorList>
            <person name="Cho C.H."/>
            <person name="Yoon H.S."/>
        </authorList>
    </citation>
    <scope>NUCLEOTIDE SEQUENCE [LARGE SCALE GENOMIC DNA]</scope>
    <source>
        <strain evidence="4 5">108.79 E11</strain>
    </source>
</reference>
<dbReference type="AlphaFoldDB" id="A0AAV9IC82"/>
<dbReference type="Gene3D" id="2.60.40.10">
    <property type="entry name" value="Immunoglobulins"/>
    <property type="match status" value="1"/>
</dbReference>
<sequence length="180" mass="20261">MENTLVPIHLRWTEGGQNVSVAGSFNNWTPTRMQRKDDGTFEVTVEAPAGEVEFKFIVDGEWKESRNYETKLSSMNSLNNVQLVEILDRVKPEGLDTTQVGNQEAKDQEYEESRPADNSEACKALETASSKQIIEEQSSREENTTSQDKLKENQVTVSQSKTHEKIVESGKGWKSKCCVS</sequence>
<evidence type="ECO:0000313" key="5">
    <source>
        <dbReference type="Proteomes" id="UP001300502"/>
    </source>
</evidence>
<proteinExistence type="inferred from homology"/>
<evidence type="ECO:0000256" key="2">
    <source>
        <dbReference type="SAM" id="MobiDB-lite"/>
    </source>
</evidence>
<dbReference type="EMBL" id="JANCYU010000027">
    <property type="protein sequence ID" value="KAK4524962.1"/>
    <property type="molecule type" value="Genomic_DNA"/>
</dbReference>
<organism evidence="4 5">
    <name type="scientific">Galdieria yellowstonensis</name>
    <dbReference type="NCBI Taxonomy" id="3028027"/>
    <lineage>
        <taxon>Eukaryota</taxon>
        <taxon>Rhodophyta</taxon>
        <taxon>Bangiophyceae</taxon>
        <taxon>Galdieriales</taxon>
        <taxon>Galdieriaceae</taxon>
        <taxon>Galdieria</taxon>
    </lineage>
</organism>
<comment type="caution">
    <text evidence="4">The sequence shown here is derived from an EMBL/GenBank/DDBJ whole genome shotgun (WGS) entry which is preliminary data.</text>
</comment>
<evidence type="ECO:0000313" key="4">
    <source>
        <dbReference type="EMBL" id="KAK4524962.1"/>
    </source>
</evidence>
<protein>
    <recommendedName>
        <fullName evidence="3">AMP-activated protein kinase glycogen-binding domain-containing protein</fullName>
    </recommendedName>
</protein>
<evidence type="ECO:0000259" key="3">
    <source>
        <dbReference type="Pfam" id="PF16561"/>
    </source>
</evidence>
<dbReference type="InterPro" id="IPR032640">
    <property type="entry name" value="AMPK1_CBM"/>
</dbReference>
<dbReference type="Proteomes" id="UP001300502">
    <property type="component" value="Unassembled WGS sequence"/>
</dbReference>
<accession>A0AAV9IC82</accession>
<dbReference type="PANTHER" id="PTHR10343">
    <property type="entry name" value="5'-AMP-ACTIVATED PROTEIN KINASE , BETA SUBUNIT"/>
    <property type="match status" value="1"/>
</dbReference>
<feature type="compositionally biased region" description="Basic and acidic residues" evidence="2">
    <location>
        <begin position="104"/>
        <end position="117"/>
    </location>
</feature>
<feature type="compositionally biased region" description="Basic and acidic residues" evidence="2">
    <location>
        <begin position="133"/>
        <end position="152"/>
    </location>
</feature>
<comment type="similarity">
    <text evidence="1">Belongs to the 5'-AMP-activated protein kinase beta subunit family.</text>
</comment>
<dbReference type="InterPro" id="IPR013783">
    <property type="entry name" value="Ig-like_fold"/>
</dbReference>
<dbReference type="Pfam" id="PF16561">
    <property type="entry name" value="AMPK1_CBM"/>
    <property type="match status" value="1"/>
</dbReference>
<keyword evidence="5" id="KW-1185">Reference proteome</keyword>
<dbReference type="InterPro" id="IPR014756">
    <property type="entry name" value="Ig_E-set"/>
</dbReference>